<comment type="caution">
    <text evidence="3">The sequence shown here is derived from an EMBL/GenBank/DDBJ whole genome shotgun (WGS) entry which is preliminary data.</text>
</comment>
<evidence type="ECO:0000256" key="1">
    <source>
        <dbReference type="SAM" id="MobiDB-lite"/>
    </source>
</evidence>
<feature type="compositionally biased region" description="Low complexity" evidence="1">
    <location>
        <begin position="171"/>
        <end position="184"/>
    </location>
</feature>
<dbReference type="RefSeq" id="WP_397558558.1">
    <property type="nucleotide sequence ID" value="NZ_JBIQWL010000016.1"/>
</dbReference>
<name>A0ABW7QDZ6_9MICO</name>
<keyword evidence="2" id="KW-0472">Membrane</keyword>
<dbReference type="Proteomes" id="UP001610861">
    <property type="component" value="Unassembled WGS sequence"/>
</dbReference>
<accession>A0ABW7QDZ6</accession>
<keyword evidence="4" id="KW-1185">Reference proteome</keyword>
<protein>
    <submittedName>
        <fullName evidence="3">Uncharacterized protein</fullName>
    </submittedName>
</protein>
<feature type="transmembrane region" description="Helical" evidence="2">
    <location>
        <begin position="93"/>
        <end position="111"/>
    </location>
</feature>
<feature type="region of interest" description="Disordered" evidence="1">
    <location>
        <begin position="163"/>
        <end position="184"/>
    </location>
</feature>
<gene>
    <name evidence="3" type="ORF">ACH3VR_22400</name>
</gene>
<keyword evidence="2" id="KW-1133">Transmembrane helix</keyword>
<feature type="transmembrane region" description="Helical" evidence="2">
    <location>
        <begin position="15"/>
        <end position="37"/>
    </location>
</feature>
<evidence type="ECO:0000256" key="2">
    <source>
        <dbReference type="SAM" id="Phobius"/>
    </source>
</evidence>
<dbReference type="EMBL" id="JBIQWL010000016">
    <property type="protein sequence ID" value="MFH8253135.1"/>
    <property type="molecule type" value="Genomic_DNA"/>
</dbReference>
<evidence type="ECO:0000313" key="4">
    <source>
        <dbReference type="Proteomes" id="UP001610861"/>
    </source>
</evidence>
<reference evidence="3 4" key="1">
    <citation type="submission" date="2024-09" db="EMBL/GenBank/DDBJ databases">
        <authorList>
            <person name="Pan X."/>
        </authorList>
    </citation>
    <scope>NUCLEOTIDE SEQUENCE [LARGE SCALE GENOMIC DNA]</scope>
    <source>
        <strain evidence="3 4">B2969</strain>
    </source>
</reference>
<feature type="transmembrane region" description="Helical" evidence="2">
    <location>
        <begin position="117"/>
        <end position="136"/>
    </location>
</feature>
<sequence length="184" mass="19852">MLFAQQSGTAMVAEAVVPVVVALVAAAAAIIAPRLAARGDDLKRAERLTELLHDLTPSPQRELLEQLRDDSATVWALRQAAPALPRLRTASRAAYYGGVLVLIIGPISLLLTPGMQWWYWAYYLAGGVLLGIGVALHRQRVARQGRWMAGELRRRGLRAPLDGSLDDRARSSSSARTASTDSGS</sequence>
<organism evidence="3 4">
    <name type="scientific">Microbacterium alkaliflavum</name>
    <dbReference type="NCBI Taxonomy" id="3248839"/>
    <lineage>
        <taxon>Bacteria</taxon>
        <taxon>Bacillati</taxon>
        <taxon>Actinomycetota</taxon>
        <taxon>Actinomycetes</taxon>
        <taxon>Micrococcales</taxon>
        <taxon>Microbacteriaceae</taxon>
        <taxon>Microbacterium</taxon>
    </lineage>
</organism>
<proteinExistence type="predicted"/>
<evidence type="ECO:0000313" key="3">
    <source>
        <dbReference type="EMBL" id="MFH8253135.1"/>
    </source>
</evidence>
<keyword evidence="2" id="KW-0812">Transmembrane</keyword>